<dbReference type="RefSeq" id="WP_184692178.1">
    <property type="nucleotide sequence ID" value="NZ_JACIIJ010000001.1"/>
</dbReference>
<accession>A0A7W9ZNS4</accession>
<dbReference type="InterPro" id="IPR006379">
    <property type="entry name" value="HAD-SF_hydro_IIB"/>
</dbReference>
<dbReference type="EMBL" id="JACIIJ010000001">
    <property type="protein sequence ID" value="MBB6219428.1"/>
    <property type="molecule type" value="Genomic_DNA"/>
</dbReference>
<reference evidence="1 2" key="1">
    <citation type="submission" date="2020-08" db="EMBL/GenBank/DDBJ databases">
        <title>Genomic Encyclopedia of Type Strains, Phase IV (KMG-V): Genome sequencing to study the core and pangenomes of soil and plant-associated prokaryotes.</title>
        <authorList>
            <person name="Whitman W."/>
        </authorList>
    </citation>
    <scope>NUCLEOTIDE SEQUENCE [LARGE SCALE GENOMIC DNA]</scope>
    <source>
        <strain evidence="1 2">SEMIA 4011</strain>
    </source>
</reference>
<protein>
    <recommendedName>
        <fullName evidence="3">HAD-IIB family hydrolase</fullName>
    </recommendedName>
</protein>
<dbReference type="AlphaFoldDB" id="A0A7W9ZNS4"/>
<gene>
    <name evidence="1" type="ORF">GGE66_000372</name>
</gene>
<dbReference type="PANTHER" id="PTHR10000:SF8">
    <property type="entry name" value="HAD SUPERFAMILY HYDROLASE-LIKE, TYPE 3"/>
    <property type="match status" value="1"/>
</dbReference>
<dbReference type="Gene3D" id="3.40.50.1000">
    <property type="entry name" value="HAD superfamily/HAD-like"/>
    <property type="match status" value="2"/>
</dbReference>
<dbReference type="GO" id="GO:0000287">
    <property type="term" value="F:magnesium ion binding"/>
    <property type="evidence" value="ECO:0007669"/>
    <property type="project" value="TreeGrafter"/>
</dbReference>
<dbReference type="GO" id="GO:0016791">
    <property type="term" value="F:phosphatase activity"/>
    <property type="evidence" value="ECO:0007669"/>
    <property type="project" value="TreeGrafter"/>
</dbReference>
<dbReference type="SUPFAM" id="SSF56784">
    <property type="entry name" value="HAD-like"/>
    <property type="match status" value="1"/>
</dbReference>
<organism evidence="1 2">
    <name type="scientific">Rhizobium leguminosarum</name>
    <dbReference type="NCBI Taxonomy" id="384"/>
    <lineage>
        <taxon>Bacteria</taxon>
        <taxon>Pseudomonadati</taxon>
        <taxon>Pseudomonadota</taxon>
        <taxon>Alphaproteobacteria</taxon>
        <taxon>Hyphomicrobiales</taxon>
        <taxon>Rhizobiaceae</taxon>
        <taxon>Rhizobium/Agrobacterium group</taxon>
        <taxon>Rhizobium</taxon>
    </lineage>
</organism>
<dbReference type="InterPro" id="IPR023214">
    <property type="entry name" value="HAD_sf"/>
</dbReference>
<evidence type="ECO:0000313" key="1">
    <source>
        <dbReference type="EMBL" id="MBB6219428.1"/>
    </source>
</evidence>
<evidence type="ECO:0008006" key="3">
    <source>
        <dbReference type="Google" id="ProtNLM"/>
    </source>
</evidence>
<evidence type="ECO:0000313" key="2">
    <source>
        <dbReference type="Proteomes" id="UP000517187"/>
    </source>
</evidence>
<dbReference type="GO" id="GO:0005829">
    <property type="term" value="C:cytosol"/>
    <property type="evidence" value="ECO:0007669"/>
    <property type="project" value="TreeGrafter"/>
</dbReference>
<dbReference type="NCBIfam" id="TIGR01484">
    <property type="entry name" value="HAD-SF-IIB"/>
    <property type="match status" value="1"/>
</dbReference>
<sequence length="259" mass="28874">MKPLNDATALTFQDVRFVLTDMDETLTYRGRLSARTYEALERLQHAGIIVIPVTAAPAGWCDQMARMWPVDGVIGENGGFFFTRRASDHGLQRLFWHGDRELVRITEQLAQIGERVRRAIPSAIFADDQPFRQTSIAFARPEDAMIEAEVVAALHSEGADVTVNNLWILGWLGGYDKLSMARRILCERYDLDIDRERNAVLYVGDSTNDAPMFSFFNHTVGVSTVTEYLHEIPVAPRWISEGPGGAGFVEAACAVLAAR</sequence>
<name>A0A7W9ZNS4_RHILE</name>
<comment type="caution">
    <text evidence="1">The sequence shown here is derived from an EMBL/GenBank/DDBJ whole genome shotgun (WGS) entry which is preliminary data.</text>
</comment>
<dbReference type="Proteomes" id="UP000517187">
    <property type="component" value="Unassembled WGS sequence"/>
</dbReference>
<proteinExistence type="predicted"/>
<dbReference type="InterPro" id="IPR036412">
    <property type="entry name" value="HAD-like_sf"/>
</dbReference>
<dbReference type="PANTHER" id="PTHR10000">
    <property type="entry name" value="PHOSPHOSERINE PHOSPHATASE"/>
    <property type="match status" value="1"/>
</dbReference>
<dbReference type="Pfam" id="PF08282">
    <property type="entry name" value="Hydrolase_3"/>
    <property type="match status" value="1"/>
</dbReference>